<dbReference type="VEuPathDB" id="MicrosporidiaDB:EHP00_1161"/>
<name>A0A1W0E4E6_9MICR</name>
<proteinExistence type="predicted"/>
<evidence type="ECO:0000313" key="2">
    <source>
        <dbReference type="Proteomes" id="UP000192758"/>
    </source>
</evidence>
<evidence type="ECO:0000313" key="1">
    <source>
        <dbReference type="EMBL" id="OQS54091.1"/>
    </source>
</evidence>
<gene>
    <name evidence="1" type="ORF">EHP00_1161</name>
</gene>
<accession>A0A1W0E4E6</accession>
<comment type="caution">
    <text evidence="1">The sequence shown here is derived from an EMBL/GenBank/DDBJ whole genome shotgun (WGS) entry which is preliminary data.</text>
</comment>
<organism evidence="1 2">
    <name type="scientific">Ecytonucleospora hepatopenaei</name>
    <dbReference type="NCBI Taxonomy" id="646526"/>
    <lineage>
        <taxon>Eukaryota</taxon>
        <taxon>Fungi</taxon>
        <taxon>Fungi incertae sedis</taxon>
        <taxon>Microsporidia</taxon>
        <taxon>Enterocytozoonidae</taxon>
        <taxon>Ecytonucleospora</taxon>
    </lineage>
</organism>
<dbReference type="EMBL" id="MNPJ01000022">
    <property type="protein sequence ID" value="OQS54091.1"/>
    <property type="molecule type" value="Genomic_DNA"/>
</dbReference>
<keyword evidence="2" id="KW-1185">Reference proteome</keyword>
<evidence type="ECO:0008006" key="3">
    <source>
        <dbReference type="Google" id="ProtNLM"/>
    </source>
</evidence>
<sequence>MNNKNEHSNHVGRIFENKSKIITPENLPKSEAILYFEDNNFVYNPFELEMYEIIKALHSPELMAKYDEVKSNTVKTAAIWREIGNKLNFSHEKTKHCMNIYRSYLYKFRKLVREKNNNSYQKYKHKNKHLKWKWFKIFEETLPLERHISDITKQKTTSKNKTNAKLNDVLDELEGIKLQILRLIKKL</sequence>
<protein>
    <recommendedName>
        <fullName evidence="3">MADF domain-containing protein</fullName>
    </recommendedName>
</protein>
<dbReference type="AlphaFoldDB" id="A0A1W0E4E6"/>
<dbReference type="Proteomes" id="UP000192758">
    <property type="component" value="Unassembled WGS sequence"/>
</dbReference>
<reference evidence="1 2" key="1">
    <citation type="journal article" date="2017" name="Environ. Microbiol.">
        <title>Decay of the glycolytic pathway and adaptation to intranuclear parasitism within Enterocytozoonidae microsporidia.</title>
        <authorList>
            <person name="Wiredu Boakye D."/>
            <person name="Jaroenlak P."/>
            <person name="Prachumwat A."/>
            <person name="Williams T.A."/>
            <person name="Bateman K.S."/>
            <person name="Itsathitphaisarn O."/>
            <person name="Sritunyalucksana K."/>
            <person name="Paszkiewicz K.H."/>
            <person name="Moore K.A."/>
            <person name="Stentiford G.D."/>
            <person name="Williams B.A."/>
        </authorList>
    </citation>
    <scope>NUCLEOTIDE SEQUENCE [LARGE SCALE GENOMIC DNA]</scope>
    <source>
        <strain evidence="1 2">TH1</strain>
    </source>
</reference>